<name>A0A4C1X9X4_EUMVA</name>
<gene>
    <name evidence="1" type="ORF">EVAR_97821_1</name>
</gene>
<keyword evidence="2" id="KW-1185">Reference proteome</keyword>
<evidence type="ECO:0000313" key="2">
    <source>
        <dbReference type="Proteomes" id="UP000299102"/>
    </source>
</evidence>
<dbReference type="EMBL" id="BGZK01000790">
    <property type="protein sequence ID" value="GBP60566.1"/>
    <property type="molecule type" value="Genomic_DNA"/>
</dbReference>
<reference evidence="1 2" key="1">
    <citation type="journal article" date="2019" name="Commun. Biol.">
        <title>The bagworm genome reveals a unique fibroin gene that provides high tensile strength.</title>
        <authorList>
            <person name="Kono N."/>
            <person name="Nakamura H."/>
            <person name="Ohtoshi R."/>
            <person name="Tomita M."/>
            <person name="Numata K."/>
            <person name="Arakawa K."/>
        </authorList>
    </citation>
    <scope>NUCLEOTIDE SEQUENCE [LARGE SCALE GENOMIC DNA]</scope>
</reference>
<organism evidence="1 2">
    <name type="scientific">Eumeta variegata</name>
    <name type="common">Bagworm moth</name>
    <name type="synonym">Eumeta japonica</name>
    <dbReference type="NCBI Taxonomy" id="151549"/>
    <lineage>
        <taxon>Eukaryota</taxon>
        <taxon>Metazoa</taxon>
        <taxon>Ecdysozoa</taxon>
        <taxon>Arthropoda</taxon>
        <taxon>Hexapoda</taxon>
        <taxon>Insecta</taxon>
        <taxon>Pterygota</taxon>
        <taxon>Neoptera</taxon>
        <taxon>Endopterygota</taxon>
        <taxon>Lepidoptera</taxon>
        <taxon>Glossata</taxon>
        <taxon>Ditrysia</taxon>
        <taxon>Tineoidea</taxon>
        <taxon>Psychidae</taxon>
        <taxon>Oiketicinae</taxon>
        <taxon>Eumeta</taxon>
    </lineage>
</organism>
<dbReference type="AlphaFoldDB" id="A0A4C1X9X4"/>
<protein>
    <submittedName>
        <fullName evidence="1">Uncharacterized protein</fullName>
    </submittedName>
</protein>
<dbReference type="Proteomes" id="UP000299102">
    <property type="component" value="Unassembled WGS sequence"/>
</dbReference>
<comment type="caution">
    <text evidence="1">The sequence shown here is derived from an EMBL/GenBank/DDBJ whole genome shotgun (WGS) entry which is preliminary data.</text>
</comment>
<proteinExistence type="predicted"/>
<sequence>MTRLEELIIGPNRVKHLERLSSFLFRFRTQGPSIGRRLDAQCSRYHPAASQRELSSFMTSRTSTCSSCASGRQCQAKVPKGRRHTRRARAGDL</sequence>
<evidence type="ECO:0000313" key="1">
    <source>
        <dbReference type="EMBL" id="GBP60566.1"/>
    </source>
</evidence>
<accession>A0A4C1X9X4</accession>